<organism evidence="8">
    <name type="scientific">bioreactor metagenome</name>
    <dbReference type="NCBI Taxonomy" id="1076179"/>
    <lineage>
        <taxon>unclassified sequences</taxon>
        <taxon>metagenomes</taxon>
        <taxon>ecological metagenomes</taxon>
    </lineage>
</organism>
<dbReference type="InterPro" id="IPR012094">
    <property type="entry name" value="tRNA_Ile_lys_synt"/>
</dbReference>
<dbReference type="Pfam" id="PF01171">
    <property type="entry name" value="ATP_bind_3"/>
    <property type="match status" value="1"/>
</dbReference>
<reference evidence="8" key="1">
    <citation type="submission" date="2019-08" db="EMBL/GenBank/DDBJ databases">
        <authorList>
            <person name="Kucharzyk K."/>
            <person name="Murdoch R.W."/>
            <person name="Higgins S."/>
            <person name="Loffler F."/>
        </authorList>
    </citation>
    <scope>NUCLEOTIDE SEQUENCE</scope>
</reference>
<protein>
    <recommendedName>
        <fullName evidence="1">tRNA(Ile)-lysidine synthetase</fullName>
        <ecNumber evidence="1">6.3.4.19</ecNumber>
    </recommendedName>
</protein>
<dbReference type="InterPro" id="IPR011063">
    <property type="entry name" value="TilS/TtcA_N"/>
</dbReference>
<keyword evidence="5" id="KW-0067">ATP-binding</keyword>
<accession>A0A644VU93</accession>
<dbReference type="NCBIfam" id="TIGR02432">
    <property type="entry name" value="lysidine_TilS_N"/>
    <property type="match status" value="1"/>
</dbReference>
<gene>
    <name evidence="8" type="primary">tilS_12</name>
    <name evidence="8" type="ORF">SDC9_40091</name>
</gene>
<dbReference type="SUPFAM" id="SSF52402">
    <property type="entry name" value="Adenine nucleotide alpha hydrolases-like"/>
    <property type="match status" value="1"/>
</dbReference>
<dbReference type="PANTHER" id="PTHR43033:SF1">
    <property type="entry name" value="TRNA(ILE)-LYSIDINE SYNTHASE-RELATED"/>
    <property type="match status" value="1"/>
</dbReference>
<proteinExistence type="inferred from homology"/>
<dbReference type="Gene3D" id="3.40.50.620">
    <property type="entry name" value="HUPs"/>
    <property type="match status" value="1"/>
</dbReference>
<feature type="domain" description="tRNA(Ile)-lysidine/2-thiocytidine synthase N-terminal" evidence="7">
    <location>
        <begin position="24"/>
        <end position="204"/>
    </location>
</feature>
<dbReference type="SUPFAM" id="SSF82829">
    <property type="entry name" value="MesJ substrate recognition domain-like"/>
    <property type="match status" value="1"/>
</dbReference>
<evidence type="ECO:0000256" key="1">
    <source>
        <dbReference type="ARBA" id="ARBA00013267"/>
    </source>
</evidence>
<evidence type="ECO:0000259" key="7">
    <source>
        <dbReference type="Pfam" id="PF01171"/>
    </source>
</evidence>
<dbReference type="GO" id="GO:0005524">
    <property type="term" value="F:ATP binding"/>
    <property type="evidence" value="ECO:0007669"/>
    <property type="project" value="UniProtKB-KW"/>
</dbReference>
<evidence type="ECO:0000256" key="2">
    <source>
        <dbReference type="ARBA" id="ARBA00022598"/>
    </source>
</evidence>
<sequence length="344" mass="38827">MLSLTEKLHKMLKTCAVLRPGVTVIAACSGGADSLTLTDTLFRLSKEMGFVLCVMHVQHHLRGVEAASDALLVADFCTKRHLIYKQVDVDVKKLVSSEGISVEDAARKLRYEALENYRQEIRAVAIFLAHHRDDQAETVLLNLLRGAGVRGLRGMLPQNDFLVRPFLQATREEMECYCAEQNITFCSDSTNDNIEYKRNWVRKELLPLLEHINPQIKKSLSQVATLAAMDEEYLEMQARKYLTAYGVKIGVAYELDVGDEFLQLHLALQTRIVRLMASEINAGEFNYEHVRAVVALVVKGTSGKSLNLPGSRAFYAKKKLRVEINTALRNSKNLKPLKEKLEHE</sequence>
<dbReference type="EC" id="6.3.4.19" evidence="1"/>
<comment type="catalytic activity">
    <reaction evidence="6">
        <text>cytidine(34) in tRNA(Ile2) + L-lysine + ATP = lysidine(34) in tRNA(Ile2) + AMP + diphosphate + H(+)</text>
        <dbReference type="Rhea" id="RHEA:43744"/>
        <dbReference type="Rhea" id="RHEA-COMP:10625"/>
        <dbReference type="Rhea" id="RHEA-COMP:10670"/>
        <dbReference type="ChEBI" id="CHEBI:15378"/>
        <dbReference type="ChEBI" id="CHEBI:30616"/>
        <dbReference type="ChEBI" id="CHEBI:32551"/>
        <dbReference type="ChEBI" id="CHEBI:33019"/>
        <dbReference type="ChEBI" id="CHEBI:82748"/>
        <dbReference type="ChEBI" id="CHEBI:83665"/>
        <dbReference type="ChEBI" id="CHEBI:456215"/>
        <dbReference type="EC" id="6.3.4.19"/>
    </reaction>
</comment>
<comment type="caution">
    <text evidence="8">The sequence shown here is derived from an EMBL/GenBank/DDBJ whole genome shotgun (WGS) entry which is preliminary data.</text>
</comment>
<dbReference type="EMBL" id="VSSQ01000409">
    <property type="protein sequence ID" value="MPL93943.1"/>
    <property type="molecule type" value="Genomic_DNA"/>
</dbReference>
<dbReference type="Gene3D" id="1.20.59.20">
    <property type="match status" value="1"/>
</dbReference>
<evidence type="ECO:0000256" key="5">
    <source>
        <dbReference type="ARBA" id="ARBA00022840"/>
    </source>
</evidence>
<dbReference type="CDD" id="cd01992">
    <property type="entry name" value="TilS_N"/>
    <property type="match status" value="1"/>
</dbReference>
<dbReference type="PANTHER" id="PTHR43033">
    <property type="entry name" value="TRNA(ILE)-LYSIDINE SYNTHASE-RELATED"/>
    <property type="match status" value="1"/>
</dbReference>
<name>A0A644VU93_9ZZZZ</name>
<keyword evidence="2 8" id="KW-0436">Ligase</keyword>
<evidence type="ECO:0000256" key="4">
    <source>
        <dbReference type="ARBA" id="ARBA00022741"/>
    </source>
</evidence>
<evidence type="ECO:0000256" key="6">
    <source>
        <dbReference type="ARBA" id="ARBA00048539"/>
    </source>
</evidence>
<evidence type="ECO:0000313" key="8">
    <source>
        <dbReference type="EMBL" id="MPL93943.1"/>
    </source>
</evidence>
<dbReference type="GO" id="GO:0032267">
    <property type="term" value="F:tRNA(Ile)-lysidine synthase activity"/>
    <property type="evidence" value="ECO:0007669"/>
    <property type="project" value="UniProtKB-EC"/>
</dbReference>
<dbReference type="InterPro" id="IPR014729">
    <property type="entry name" value="Rossmann-like_a/b/a_fold"/>
</dbReference>
<keyword evidence="3" id="KW-0819">tRNA processing</keyword>
<dbReference type="GO" id="GO:0008033">
    <property type="term" value="P:tRNA processing"/>
    <property type="evidence" value="ECO:0007669"/>
    <property type="project" value="UniProtKB-KW"/>
</dbReference>
<dbReference type="HAMAP" id="MF_01161">
    <property type="entry name" value="tRNA_Ile_lys_synt"/>
    <property type="match status" value="1"/>
</dbReference>
<keyword evidence="4" id="KW-0547">Nucleotide-binding</keyword>
<evidence type="ECO:0000256" key="3">
    <source>
        <dbReference type="ARBA" id="ARBA00022694"/>
    </source>
</evidence>
<dbReference type="InterPro" id="IPR012795">
    <property type="entry name" value="tRNA_Ile_lys_synt_N"/>
</dbReference>
<dbReference type="AlphaFoldDB" id="A0A644VU93"/>